<keyword evidence="2" id="KW-1185">Reference proteome</keyword>
<reference evidence="1 2" key="1">
    <citation type="submission" date="2017-03" db="EMBL/GenBank/DDBJ databases">
        <authorList>
            <person name="Afonso C.L."/>
            <person name="Miller P.J."/>
            <person name="Scott M.A."/>
            <person name="Spackman E."/>
            <person name="Goraichik I."/>
            <person name="Dimitrov K.M."/>
            <person name="Suarez D.L."/>
            <person name="Swayne D.E."/>
        </authorList>
    </citation>
    <scope>NUCLEOTIDE SEQUENCE [LARGE SCALE GENOMIC DNA]</scope>
    <source>
        <strain evidence="1 2">CECT 8620</strain>
    </source>
</reference>
<sequence length="183" mass="21484">MSRITIKQVAEIMVKVFGLEHDMTQFIQGRLKNFNAKLGILNTEESGDFHQTRTLDEVGAAEAVIFSELVDMGFDAQVLREFRDYLDRNPTKLRLIENPQLFRDMDNPRLEIKLYRSDDSRVMRRYFIHTFDDEPNRVSRSLDNWELYDKKLATVLTVDLKVLLSDFLFEFGQAAMFGDRYGK</sequence>
<name>A0A1Y5SDR7_9RHOB</name>
<proteinExistence type="predicted"/>
<evidence type="ECO:0000313" key="1">
    <source>
        <dbReference type="EMBL" id="SLN35646.1"/>
    </source>
</evidence>
<evidence type="ECO:0000313" key="2">
    <source>
        <dbReference type="Proteomes" id="UP000193862"/>
    </source>
</evidence>
<protein>
    <submittedName>
        <fullName evidence="1">Uncharacterized protein</fullName>
    </submittedName>
</protein>
<dbReference type="AlphaFoldDB" id="A0A1Y5SDR7"/>
<dbReference type="EMBL" id="FWFS01000004">
    <property type="protein sequence ID" value="SLN35646.1"/>
    <property type="molecule type" value="Genomic_DNA"/>
</dbReference>
<gene>
    <name evidence="1" type="ORF">AQS8620_01253</name>
</gene>
<dbReference type="Proteomes" id="UP000193862">
    <property type="component" value="Unassembled WGS sequence"/>
</dbReference>
<dbReference type="OrthoDB" id="8481481at2"/>
<dbReference type="RefSeq" id="WP_085835984.1">
    <property type="nucleotide sequence ID" value="NZ_FWFS01000004.1"/>
</dbReference>
<organism evidence="1 2">
    <name type="scientific">Aquimixticola soesokkakensis</name>
    <dbReference type="NCBI Taxonomy" id="1519096"/>
    <lineage>
        <taxon>Bacteria</taxon>
        <taxon>Pseudomonadati</taxon>
        <taxon>Pseudomonadota</taxon>
        <taxon>Alphaproteobacteria</taxon>
        <taxon>Rhodobacterales</taxon>
        <taxon>Paracoccaceae</taxon>
        <taxon>Aquimixticola</taxon>
    </lineage>
</organism>
<accession>A0A1Y5SDR7</accession>